<keyword evidence="3" id="KW-0813">Transport</keyword>
<dbReference type="RefSeq" id="WP_181557229.1">
    <property type="nucleotide sequence ID" value="NZ_CP064060.1"/>
</dbReference>
<keyword evidence="1" id="KW-0812">Transmembrane</keyword>
<feature type="domain" description="Potassium channel" evidence="2">
    <location>
        <begin position="64"/>
        <end position="126"/>
    </location>
</feature>
<evidence type="ECO:0000256" key="1">
    <source>
        <dbReference type="SAM" id="Phobius"/>
    </source>
</evidence>
<dbReference type="Proteomes" id="UP000523087">
    <property type="component" value="Unassembled WGS sequence"/>
</dbReference>
<reference evidence="3 4" key="1">
    <citation type="submission" date="2020-07" db="EMBL/GenBank/DDBJ databases">
        <title>Genomic Encyclopedia of Type Strains, Phase IV (KMG-IV): sequencing the most valuable type-strain genomes for metagenomic binning, comparative biology and taxonomic classification.</title>
        <authorList>
            <person name="Goeker M."/>
        </authorList>
    </citation>
    <scope>NUCLEOTIDE SEQUENCE [LARGE SCALE GENOMIC DNA]</scope>
    <source>
        <strain evidence="3 4">DSM 15730</strain>
    </source>
</reference>
<dbReference type="Gene3D" id="1.10.287.70">
    <property type="match status" value="1"/>
</dbReference>
<dbReference type="AlphaFoldDB" id="A0A7V9Z9G7"/>
<sequence>MEYAFVGIVATVLLGSMISIWTTQFKSTRYISLENLFVLIFLYMTMMMGFGLIYMVLKLNGHDVFIKSVDGTTNECFTVLQDSLYLSATTLLSVGYGDITPIGIGRWLAVIEALLGYIMPATLVARAVIDWEKR</sequence>
<accession>A0A7V9Z9G7</accession>
<keyword evidence="3" id="KW-0407">Ion channel</keyword>
<feature type="transmembrane region" description="Helical" evidence="1">
    <location>
        <begin position="36"/>
        <end position="57"/>
    </location>
</feature>
<keyword evidence="3" id="KW-0406">Ion transport</keyword>
<evidence type="ECO:0000259" key="2">
    <source>
        <dbReference type="Pfam" id="PF07885"/>
    </source>
</evidence>
<name>A0A7V9Z9G7_9BACL</name>
<keyword evidence="4" id="KW-1185">Reference proteome</keyword>
<feature type="transmembrane region" description="Helical" evidence="1">
    <location>
        <begin position="107"/>
        <end position="129"/>
    </location>
</feature>
<dbReference type="GO" id="GO:0034220">
    <property type="term" value="P:monoatomic ion transmembrane transport"/>
    <property type="evidence" value="ECO:0007669"/>
    <property type="project" value="UniProtKB-KW"/>
</dbReference>
<evidence type="ECO:0000313" key="3">
    <source>
        <dbReference type="EMBL" id="MBA2876542.1"/>
    </source>
</evidence>
<keyword evidence="1" id="KW-0472">Membrane</keyword>
<comment type="caution">
    <text evidence="3">The sequence shown here is derived from an EMBL/GenBank/DDBJ whole genome shotgun (WGS) entry which is preliminary data.</text>
</comment>
<dbReference type="SUPFAM" id="SSF81324">
    <property type="entry name" value="Voltage-gated potassium channels"/>
    <property type="match status" value="1"/>
</dbReference>
<dbReference type="Pfam" id="PF07885">
    <property type="entry name" value="Ion_trans_2"/>
    <property type="match status" value="1"/>
</dbReference>
<organism evidence="3 4">
    <name type="scientific">Thermaerobacillus caldiproteolyticus</name>
    <dbReference type="NCBI Taxonomy" id="247480"/>
    <lineage>
        <taxon>Bacteria</taxon>
        <taxon>Bacillati</taxon>
        <taxon>Bacillota</taxon>
        <taxon>Bacilli</taxon>
        <taxon>Bacillales</taxon>
        <taxon>Anoxybacillaceae</taxon>
        <taxon>Thermaerobacillus</taxon>
    </lineage>
</organism>
<dbReference type="InterPro" id="IPR013099">
    <property type="entry name" value="K_chnl_dom"/>
</dbReference>
<protein>
    <submittedName>
        <fullName evidence="3">Potassium channel LctB</fullName>
    </submittedName>
</protein>
<proteinExistence type="predicted"/>
<feature type="transmembrane region" description="Helical" evidence="1">
    <location>
        <begin position="6"/>
        <end position="24"/>
    </location>
</feature>
<keyword evidence="1" id="KW-1133">Transmembrane helix</keyword>
<evidence type="ECO:0000313" key="4">
    <source>
        <dbReference type="Proteomes" id="UP000523087"/>
    </source>
</evidence>
<dbReference type="EMBL" id="JACDUT010000013">
    <property type="protein sequence ID" value="MBA2876542.1"/>
    <property type="molecule type" value="Genomic_DNA"/>
</dbReference>
<gene>
    <name evidence="3" type="ORF">HNR31_003360</name>
</gene>